<name>A0AAD7I2R2_9AGAR</name>
<evidence type="ECO:0000313" key="3">
    <source>
        <dbReference type="EMBL" id="KAJ7733641.1"/>
    </source>
</evidence>
<organism evidence="3 4">
    <name type="scientific">Mycena metata</name>
    <dbReference type="NCBI Taxonomy" id="1033252"/>
    <lineage>
        <taxon>Eukaryota</taxon>
        <taxon>Fungi</taxon>
        <taxon>Dikarya</taxon>
        <taxon>Basidiomycota</taxon>
        <taxon>Agaricomycotina</taxon>
        <taxon>Agaricomycetes</taxon>
        <taxon>Agaricomycetidae</taxon>
        <taxon>Agaricales</taxon>
        <taxon>Marasmiineae</taxon>
        <taxon>Mycenaceae</taxon>
        <taxon>Mycena</taxon>
    </lineage>
</organism>
<feature type="region of interest" description="Disordered" evidence="1">
    <location>
        <begin position="163"/>
        <end position="185"/>
    </location>
</feature>
<gene>
    <name evidence="3" type="ORF">B0H16DRAFT_1732190</name>
</gene>
<dbReference type="InterPro" id="IPR011320">
    <property type="entry name" value="RNase_H1_N"/>
</dbReference>
<feature type="region of interest" description="Disordered" evidence="1">
    <location>
        <begin position="1"/>
        <end position="22"/>
    </location>
</feature>
<dbReference type="Pfam" id="PF01693">
    <property type="entry name" value="Cauli_VI"/>
    <property type="match status" value="1"/>
</dbReference>
<sequence>MTTQRCAVPFHPDPGQSAHPTGSKHYLVTGPNVVKPGAYSSWTSADAQYKGVSGATLKGYKSWAALESACKLASIEPRERPPLGRRLVLEVPPDATAVITANVACVWVSFLIEDVCVIPRIAGADLHFANARGILHVREQECHKSVSCASNFCGMPPTSPARPSPVSVARMPPVEPSAPPASSKTAVHAPIAGKMAYAVRMDGRGVVFDVFADARKLYHDLQAQGHSVALAAGPSLTDGVSFVENFAVDGSSSEARRRREWIVEEFGARGRRLSETWRAMAVSVDSWAEIESGGSGPEESDVSSDSGW</sequence>
<proteinExistence type="predicted"/>
<evidence type="ECO:0000313" key="4">
    <source>
        <dbReference type="Proteomes" id="UP001215598"/>
    </source>
</evidence>
<dbReference type="Proteomes" id="UP001215598">
    <property type="component" value="Unassembled WGS sequence"/>
</dbReference>
<dbReference type="AlphaFoldDB" id="A0AAD7I2R2"/>
<keyword evidence="4" id="KW-1185">Reference proteome</keyword>
<dbReference type="EMBL" id="JARKIB010000137">
    <property type="protein sequence ID" value="KAJ7733641.1"/>
    <property type="molecule type" value="Genomic_DNA"/>
</dbReference>
<accession>A0AAD7I2R2</accession>
<feature type="domain" description="Ribonuclease H1 N-terminal" evidence="2">
    <location>
        <begin position="35"/>
        <end position="63"/>
    </location>
</feature>
<protein>
    <recommendedName>
        <fullName evidence="2">Ribonuclease H1 N-terminal domain-containing protein</fullName>
    </recommendedName>
</protein>
<evidence type="ECO:0000256" key="1">
    <source>
        <dbReference type="SAM" id="MobiDB-lite"/>
    </source>
</evidence>
<comment type="caution">
    <text evidence="3">The sequence shown here is derived from an EMBL/GenBank/DDBJ whole genome shotgun (WGS) entry which is preliminary data.</text>
</comment>
<reference evidence="3" key="1">
    <citation type="submission" date="2023-03" db="EMBL/GenBank/DDBJ databases">
        <title>Massive genome expansion in bonnet fungi (Mycena s.s.) driven by repeated elements and novel gene families across ecological guilds.</title>
        <authorList>
            <consortium name="Lawrence Berkeley National Laboratory"/>
            <person name="Harder C.B."/>
            <person name="Miyauchi S."/>
            <person name="Viragh M."/>
            <person name="Kuo A."/>
            <person name="Thoen E."/>
            <person name="Andreopoulos B."/>
            <person name="Lu D."/>
            <person name="Skrede I."/>
            <person name="Drula E."/>
            <person name="Henrissat B."/>
            <person name="Morin E."/>
            <person name="Kohler A."/>
            <person name="Barry K."/>
            <person name="LaButti K."/>
            <person name="Morin E."/>
            <person name="Salamov A."/>
            <person name="Lipzen A."/>
            <person name="Mereny Z."/>
            <person name="Hegedus B."/>
            <person name="Baldrian P."/>
            <person name="Stursova M."/>
            <person name="Weitz H."/>
            <person name="Taylor A."/>
            <person name="Grigoriev I.V."/>
            <person name="Nagy L.G."/>
            <person name="Martin F."/>
            <person name="Kauserud H."/>
        </authorList>
    </citation>
    <scope>NUCLEOTIDE SEQUENCE</scope>
    <source>
        <strain evidence="3">CBHHK182m</strain>
    </source>
</reference>
<feature type="region of interest" description="Disordered" evidence="1">
    <location>
        <begin position="288"/>
        <end position="308"/>
    </location>
</feature>
<evidence type="ECO:0000259" key="2">
    <source>
        <dbReference type="Pfam" id="PF01693"/>
    </source>
</evidence>